<evidence type="ECO:0000256" key="5">
    <source>
        <dbReference type="SAM" id="Phobius"/>
    </source>
</evidence>
<keyword evidence="3 4" id="KW-0408">Iron</keyword>
<gene>
    <name evidence="6" type="ORF">V6N11_010952</name>
</gene>
<evidence type="ECO:0000256" key="4">
    <source>
        <dbReference type="RuleBase" id="RU000461"/>
    </source>
</evidence>
<keyword evidence="5" id="KW-1133">Transmembrane helix</keyword>
<keyword evidence="4" id="KW-0349">Heme</keyword>
<keyword evidence="2 4" id="KW-0479">Metal-binding</keyword>
<keyword evidence="4" id="KW-0503">Monooxygenase</keyword>
<evidence type="ECO:0000256" key="2">
    <source>
        <dbReference type="ARBA" id="ARBA00022723"/>
    </source>
</evidence>
<keyword evidence="4" id="KW-0560">Oxidoreductase</keyword>
<dbReference type="PANTHER" id="PTHR47955:SF15">
    <property type="entry name" value="CYTOCHROME P450 71A2-LIKE"/>
    <property type="match status" value="1"/>
</dbReference>
<evidence type="ECO:0000256" key="3">
    <source>
        <dbReference type="ARBA" id="ARBA00023004"/>
    </source>
</evidence>
<dbReference type="InterPro" id="IPR036396">
    <property type="entry name" value="Cyt_P450_sf"/>
</dbReference>
<dbReference type="Pfam" id="PF00067">
    <property type="entry name" value="p450"/>
    <property type="match status" value="1"/>
</dbReference>
<dbReference type="CDD" id="cd11072">
    <property type="entry name" value="CYP71-like"/>
    <property type="match status" value="1"/>
</dbReference>
<dbReference type="InterPro" id="IPR001128">
    <property type="entry name" value="Cyt_P450"/>
</dbReference>
<sequence>MDIVTVEAQQTWSNSFLVALLLFFFLRFLLNLKKRGNLNLPPSPPRLPIIGNLHQVGTLPHRSFRTLSSKHGPLMFLRIGHTPTLVVSSAEMAQEMVRNHDIAFSNRPITTAVNILLYGCKDFGFAPYGEYWRQARKICVLHLLSLKRVESFHFVREEEVSVLINKIRQGLLHGSPINMSEMLLGTAHNIISRCVIGLKGGDEGDDGARFGDLTRRFMRQISEFNIGDMFPSLGWLDVLTGFVGRLKDTAKEMDGFLEKVIEEHMASKCDVQSKQGNDFVDILLQLPSDDMLGSELTRDNFKAILADMFVAGTESVSTATEWAMAELMRHPDILKKAQEEVRKVVGKKPKIDAKDVNEMEYLRCIIKETFRLHPPAPLMSPRQTSSGVTLGGYDIPPKTRVLVNVWAIQRDPKLWESAEVFYPERFENGTFDFKDQKSFEFIPFGMGRRSCPGMGFGLVAVEYIMANLLHWFDWKLPDHVAPENLDITEAFGLGVSMKFPLYLVPTVYRP</sequence>
<evidence type="ECO:0000256" key="1">
    <source>
        <dbReference type="ARBA" id="ARBA00010617"/>
    </source>
</evidence>
<dbReference type="SUPFAM" id="SSF48264">
    <property type="entry name" value="Cytochrome P450"/>
    <property type="match status" value="1"/>
</dbReference>
<dbReference type="InterPro" id="IPR017972">
    <property type="entry name" value="Cyt_P450_CS"/>
</dbReference>
<comment type="caution">
    <text evidence="6">The sequence shown here is derived from an EMBL/GenBank/DDBJ whole genome shotgun (WGS) entry which is preliminary data.</text>
</comment>
<keyword evidence="7" id="KW-1185">Reference proteome</keyword>
<dbReference type="PANTHER" id="PTHR47955">
    <property type="entry name" value="CYTOCHROME P450 FAMILY 71 PROTEIN"/>
    <property type="match status" value="1"/>
</dbReference>
<dbReference type="EMBL" id="JBBPBN010000016">
    <property type="protein sequence ID" value="KAK9020940.1"/>
    <property type="molecule type" value="Genomic_DNA"/>
</dbReference>
<dbReference type="PROSITE" id="PS00086">
    <property type="entry name" value="CYTOCHROME_P450"/>
    <property type="match status" value="1"/>
</dbReference>
<comment type="similarity">
    <text evidence="1 4">Belongs to the cytochrome P450 family.</text>
</comment>
<dbReference type="PRINTS" id="PR00463">
    <property type="entry name" value="EP450I"/>
</dbReference>
<dbReference type="PRINTS" id="PR00385">
    <property type="entry name" value="P450"/>
</dbReference>
<feature type="transmembrane region" description="Helical" evidence="5">
    <location>
        <begin position="12"/>
        <end position="30"/>
    </location>
</feature>
<keyword evidence="5" id="KW-0812">Transmembrane</keyword>
<accession>A0ABR2S6S3</accession>
<proteinExistence type="inferred from homology"/>
<name>A0ABR2S6S3_9ROSI</name>
<protein>
    <recommendedName>
        <fullName evidence="8">Cytochrome P450</fullName>
    </recommendedName>
</protein>
<organism evidence="6 7">
    <name type="scientific">Hibiscus sabdariffa</name>
    <name type="common">roselle</name>
    <dbReference type="NCBI Taxonomy" id="183260"/>
    <lineage>
        <taxon>Eukaryota</taxon>
        <taxon>Viridiplantae</taxon>
        <taxon>Streptophyta</taxon>
        <taxon>Embryophyta</taxon>
        <taxon>Tracheophyta</taxon>
        <taxon>Spermatophyta</taxon>
        <taxon>Magnoliopsida</taxon>
        <taxon>eudicotyledons</taxon>
        <taxon>Gunneridae</taxon>
        <taxon>Pentapetalae</taxon>
        <taxon>rosids</taxon>
        <taxon>malvids</taxon>
        <taxon>Malvales</taxon>
        <taxon>Malvaceae</taxon>
        <taxon>Malvoideae</taxon>
        <taxon>Hibiscus</taxon>
    </lineage>
</organism>
<keyword evidence="5" id="KW-0472">Membrane</keyword>
<evidence type="ECO:0000313" key="6">
    <source>
        <dbReference type="EMBL" id="KAK9020940.1"/>
    </source>
</evidence>
<evidence type="ECO:0008006" key="8">
    <source>
        <dbReference type="Google" id="ProtNLM"/>
    </source>
</evidence>
<dbReference type="Gene3D" id="1.10.630.10">
    <property type="entry name" value="Cytochrome P450"/>
    <property type="match status" value="1"/>
</dbReference>
<reference evidence="6 7" key="1">
    <citation type="journal article" date="2024" name="G3 (Bethesda)">
        <title>Genome assembly of Hibiscus sabdariffa L. provides insights into metabolisms of medicinal natural products.</title>
        <authorList>
            <person name="Kim T."/>
        </authorList>
    </citation>
    <scope>NUCLEOTIDE SEQUENCE [LARGE SCALE GENOMIC DNA]</scope>
    <source>
        <strain evidence="6">TK-2024</strain>
        <tissue evidence="6">Old leaves</tissue>
    </source>
</reference>
<dbReference type="Proteomes" id="UP001396334">
    <property type="component" value="Unassembled WGS sequence"/>
</dbReference>
<dbReference type="InterPro" id="IPR002401">
    <property type="entry name" value="Cyt_P450_E_grp-I"/>
</dbReference>
<evidence type="ECO:0000313" key="7">
    <source>
        <dbReference type="Proteomes" id="UP001396334"/>
    </source>
</evidence>